<reference evidence="2" key="1">
    <citation type="journal article" date="2021" name="Proc. Natl. Acad. Sci. U.S.A.">
        <title>A Catalog of Tens of Thousands of Viruses from Human Metagenomes Reveals Hidden Associations with Chronic Diseases.</title>
        <authorList>
            <person name="Tisza M.J."/>
            <person name="Buck C.B."/>
        </authorList>
    </citation>
    <scope>NUCLEOTIDE SEQUENCE</scope>
    <source>
        <strain evidence="2">CtdLA8</strain>
    </source>
</reference>
<proteinExistence type="predicted"/>
<dbReference type="Pfam" id="PF04233">
    <property type="entry name" value="Phage_Mu_F"/>
    <property type="match status" value="1"/>
</dbReference>
<sequence>MTDKELQKLEKKISSAYRAAQRELDKTIKEYFEQFRLRDEAEKKRVEAGEVTQQEYTQWRLAQIGRGKRFSALRDKCAERITKAHEIAVAYVNDATPGIYSLNRNYSAYQIEQTGANVDFTLWNEATVRRLLIENPELMPYYPPKRAVKRGIDLAYGRRQITASVTSSILQGKSIGGIADDLQSRIYTMDRESAIRTARTAVTGAQNAGRQDACEAAHKMGIEIKKQWVATLDGRTRRSHAHLDGETVDYDDVFSNGCRFPGDPRGKPAEVYNCRCRMIQLVNGVEFRAKRRIRDENGQNVVVDNITYKEWERMKKNGSGQSANRNR</sequence>
<evidence type="ECO:0000259" key="1">
    <source>
        <dbReference type="Pfam" id="PF04233"/>
    </source>
</evidence>
<evidence type="ECO:0000313" key="2">
    <source>
        <dbReference type="EMBL" id="DAD91921.1"/>
    </source>
</evidence>
<accession>A0A8S5NB97</accession>
<feature type="domain" description="Phage head morphogenesis" evidence="1">
    <location>
        <begin position="160"/>
        <end position="279"/>
    </location>
</feature>
<name>A0A8S5NB97_9CAUD</name>
<dbReference type="EMBL" id="BK015124">
    <property type="protein sequence ID" value="DAD91921.1"/>
    <property type="molecule type" value="Genomic_DNA"/>
</dbReference>
<organism evidence="2">
    <name type="scientific">Siphoviridae sp. ctdLA8</name>
    <dbReference type="NCBI Taxonomy" id="2826398"/>
    <lineage>
        <taxon>Viruses</taxon>
        <taxon>Duplodnaviria</taxon>
        <taxon>Heunggongvirae</taxon>
        <taxon>Uroviricota</taxon>
        <taxon>Caudoviricetes</taxon>
    </lineage>
</organism>
<dbReference type="InterPro" id="IPR006528">
    <property type="entry name" value="Phage_head_morphogenesis_dom"/>
</dbReference>
<protein>
    <submittedName>
        <fullName evidence="2">Minor capsid protein</fullName>
    </submittedName>
</protein>